<dbReference type="EMBL" id="EF591887">
    <property type="protein sequence ID" value="ABX10667.1"/>
    <property type="molecule type" value="Genomic_DNA"/>
</dbReference>
<proteinExistence type="predicted"/>
<name>A9LGZ2_9BACT</name>
<protein>
    <submittedName>
        <fullName evidence="1">Uncharacterized protein</fullName>
    </submittedName>
</protein>
<accession>A9LGZ2</accession>
<reference evidence="1" key="1">
    <citation type="journal article" date="2007" name="ISME J.">
        <title>Fosmids of novel marine Planctomycetes from the Namibian and Oregon coast upwelling systems and their cross-comparison with planctomycete genomes.</title>
        <authorList>
            <person name="Woebken D."/>
            <person name="Teeling H."/>
            <person name="Wecker P."/>
            <person name="Dumitriu A."/>
            <person name="Kostadinov I."/>
            <person name="DeLong E.F."/>
            <person name="Amann R."/>
            <person name="Gloeckner F.O."/>
        </authorList>
    </citation>
    <scope>NUCLEOTIDE SEQUENCE</scope>
</reference>
<gene>
    <name evidence="1" type="ORF">6FN_13</name>
</gene>
<evidence type="ECO:0000313" key="1">
    <source>
        <dbReference type="EMBL" id="ABX10667.1"/>
    </source>
</evidence>
<dbReference type="AlphaFoldDB" id="A9LGZ2"/>
<sequence length="151" mass="16596">MINQLEQSEPPDKEEMIRVLDFAVANVTAGFDNSLGLTWLRWFIPHAERSAFRGGQGGYRNNRLRTRKKVLAATSIAIGSIAVMMTKEPISSGFPLAALYKLPRLVAAAAKTVVMTKIDMIENLCLRGGRCLEVGEAIPGCGMMVLCERRV</sequence>
<organism evidence="1">
    <name type="scientific">uncultured planctomycete 6FN</name>
    <dbReference type="NCBI Taxonomy" id="455068"/>
    <lineage>
        <taxon>Bacteria</taxon>
        <taxon>Pseudomonadati</taxon>
        <taxon>Planctomycetota</taxon>
        <taxon>Planctomycetia</taxon>
        <taxon>Planctomycetales</taxon>
        <taxon>environmental samples</taxon>
    </lineage>
</organism>